<proteinExistence type="predicted"/>
<evidence type="ECO:0000313" key="3">
    <source>
        <dbReference type="Proteomes" id="UP001175271"/>
    </source>
</evidence>
<dbReference type="EMBL" id="JAUCMV010000002">
    <property type="protein sequence ID" value="KAK0421162.1"/>
    <property type="molecule type" value="Genomic_DNA"/>
</dbReference>
<keyword evidence="3" id="KW-1185">Reference proteome</keyword>
<name>A0AA39IB56_9BILA</name>
<organism evidence="2 3">
    <name type="scientific">Steinernema hermaphroditum</name>
    <dbReference type="NCBI Taxonomy" id="289476"/>
    <lineage>
        <taxon>Eukaryota</taxon>
        <taxon>Metazoa</taxon>
        <taxon>Ecdysozoa</taxon>
        <taxon>Nematoda</taxon>
        <taxon>Chromadorea</taxon>
        <taxon>Rhabditida</taxon>
        <taxon>Tylenchina</taxon>
        <taxon>Panagrolaimomorpha</taxon>
        <taxon>Strongyloidoidea</taxon>
        <taxon>Steinernematidae</taxon>
        <taxon>Steinernema</taxon>
    </lineage>
</organism>
<dbReference type="AlphaFoldDB" id="A0AA39IB56"/>
<comment type="caution">
    <text evidence="2">The sequence shown here is derived from an EMBL/GenBank/DDBJ whole genome shotgun (WGS) entry which is preliminary data.</text>
</comment>
<accession>A0AA39IB56</accession>
<evidence type="ECO:0008006" key="4">
    <source>
        <dbReference type="Google" id="ProtNLM"/>
    </source>
</evidence>
<keyword evidence="1" id="KW-0732">Signal</keyword>
<gene>
    <name evidence="2" type="ORF">QR680_015088</name>
</gene>
<dbReference type="Proteomes" id="UP001175271">
    <property type="component" value="Unassembled WGS sequence"/>
</dbReference>
<protein>
    <recommendedName>
        <fullName evidence="4">Receptor ligand binding region domain-containing protein</fullName>
    </recommendedName>
</protein>
<reference evidence="2" key="1">
    <citation type="submission" date="2023-06" db="EMBL/GenBank/DDBJ databases">
        <title>Genomic analysis of the entomopathogenic nematode Steinernema hermaphroditum.</title>
        <authorList>
            <person name="Schwarz E.M."/>
            <person name="Heppert J.K."/>
            <person name="Baniya A."/>
            <person name="Schwartz H.T."/>
            <person name="Tan C.-H."/>
            <person name="Antoshechkin I."/>
            <person name="Sternberg P.W."/>
            <person name="Goodrich-Blair H."/>
            <person name="Dillman A.R."/>
        </authorList>
    </citation>
    <scope>NUCLEOTIDE SEQUENCE</scope>
    <source>
        <strain evidence="2">PS9179</strain>
        <tissue evidence="2">Whole animal</tissue>
    </source>
</reference>
<evidence type="ECO:0000256" key="1">
    <source>
        <dbReference type="SAM" id="SignalP"/>
    </source>
</evidence>
<sequence length="220" mass="24813">MKYLALFPILLLGYSHTSPVRPTHDESFDGIIKRTKEVIDEEIKASNGDIDMGVLEGKINFMKTTEFTNLNENYGIFIWLEDCPLASNHIAFGNVPSPTVIFPHWNLRVMIHRSYPQGEEAKKSRHYYSKQQGALRDALNVETVGMVFIGVSGESAMNDVNKLRAVHEFGLTAVLIFEQSKRQCTVISDLSTLSTTMTKTVGFPFMYIDTSYQVVAIFGY</sequence>
<feature type="chain" id="PRO_5041276511" description="Receptor ligand binding region domain-containing protein" evidence="1">
    <location>
        <begin position="18"/>
        <end position="220"/>
    </location>
</feature>
<feature type="signal peptide" evidence="1">
    <location>
        <begin position="1"/>
        <end position="17"/>
    </location>
</feature>
<evidence type="ECO:0000313" key="2">
    <source>
        <dbReference type="EMBL" id="KAK0421162.1"/>
    </source>
</evidence>